<dbReference type="InterPro" id="IPR017949">
    <property type="entry name" value="Thaumatin_CS"/>
</dbReference>
<dbReference type="InterPro" id="IPR001938">
    <property type="entry name" value="Thaumatin"/>
</dbReference>
<evidence type="ECO:0000313" key="2">
    <source>
        <dbReference type="EMBL" id="KAK9287754.1"/>
    </source>
</evidence>
<dbReference type="PANTHER" id="PTHR31048">
    <property type="entry name" value="OS03G0233200 PROTEIN"/>
    <property type="match status" value="1"/>
</dbReference>
<keyword evidence="3" id="KW-1185">Reference proteome</keyword>
<gene>
    <name evidence="2" type="ORF">L1049_016194</name>
</gene>
<dbReference type="Pfam" id="PF00314">
    <property type="entry name" value="Thaumatin"/>
    <property type="match status" value="2"/>
</dbReference>
<feature type="chain" id="PRO_5042996996" description="Thaumatin-like protein 1" evidence="1">
    <location>
        <begin position="27"/>
        <end position="268"/>
    </location>
</feature>
<protein>
    <recommendedName>
        <fullName evidence="4">Thaumatin-like protein 1</fullName>
    </recommendedName>
</protein>
<proteinExistence type="predicted"/>
<comment type="caution">
    <text evidence="2">The sequence shown here is derived from an EMBL/GenBank/DDBJ whole genome shotgun (WGS) entry which is preliminary data.</text>
</comment>
<dbReference type="PROSITE" id="PS00316">
    <property type="entry name" value="THAUMATIN_1"/>
    <property type="match status" value="1"/>
</dbReference>
<evidence type="ECO:0000313" key="3">
    <source>
        <dbReference type="Proteomes" id="UP001415857"/>
    </source>
</evidence>
<reference evidence="2 3" key="1">
    <citation type="journal article" date="2024" name="Plant J.">
        <title>Genome sequences and population genomics reveal climatic adaptation and genomic divergence between two closely related sweetgum species.</title>
        <authorList>
            <person name="Xu W.Q."/>
            <person name="Ren C.Q."/>
            <person name="Zhang X.Y."/>
            <person name="Comes H.P."/>
            <person name="Liu X.H."/>
            <person name="Li Y.G."/>
            <person name="Kettle C.J."/>
            <person name="Jalonen R."/>
            <person name="Gaisberger H."/>
            <person name="Ma Y.Z."/>
            <person name="Qiu Y.X."/>
        </authorList>
    </citation>
    <scope>NUCLEOTIDE SEQUENCE [LARGE SCALE GENOMIC DNA]</scope>
    <source>
        <strain evidence="2">Hangzhou</strain>
    </source>
</reference>
<dbReference type="EMBL" id="JBBPBK010000003">
    <property type="protein sequence ID" value="KAK9287754.1"/>
    <property type="molecule type" value="Genomic_DNA"/>
</dbReference>
<dbReference type="Gene3D" id="2.60.110.10">
    <property type="entry name" value="Thaumatin"/>
    <property type="match status" value="2"/>
</dbReference>
<dbReference type="InterPro" id="IPR037176">
    <property type="entry name" value="Osmotin/thaumatin-like_sf"/>
</dbReference>
<evidence type="ECO:0000256" key="1">
    <source>
        <dbReference type="SAM" id="SignalP"/>
    </source>
</evidence>
<dbReference type="AlphaFoldDB" id="A0AAP0X0B8"/>
<evidence type="ECO:0008006" key="4">
    <source>
        <dbReference type="Google" id="ProtNLM"/>
    </source>
</evidence>
<dbReference type="PRINTS" id="PR00347">
    <property type="entry name" value="THAUMATIN"/>
</dbReference>
<sequence length="268" mass="28347">MNRNAACSSSFYVGLILFAIFKGILAANFTLTNKCDYTVWPGILSGSGSPRLDSTGFELAPGSSRSFQAQPGWSGRFWGRTGCNFDNNSGQGSCATADCGSGQVECNGAAAGGSGTGTCNWTGCITDLNENCPAELRVGSGEACKSACEAFGSPEYCCSGAYGSPSTCKPTIYSDIFKKACPRSYSYAYDDATSTFTCSGGDYTITFCPSSTSDFQNPDRNGLDWTGTLKVGKLKRSWLRVGKLGHLVPPLGIDKMTSDNPRFLFHSP</sequence>
<dbReference type="PROSITE" id="PS51367">
    <property type="entry name" value="THAUMATIN_2"/>
    <property type="match status" value="1"/>
</dbReference>
<dbReference type="SUPFAM" id="SSF49870">
    <property type="entry name" value="Osmotin, thaumatin-like protein"/>
    <property type="match status" value="1"/>
</dbReference>
<feature type="signal peptide" evidence="1">
    <location>
        <begin position="1"/>
        <end position="26"/>
    </location>
</feature>
<name>A0AAP0X0B8_LIQFO</name>
<dbReference type="Proteomes" id="UP001415857">
    <property type="component" value="Unassembled WGS sequence"/>
</dbReference>
<keyword evidence="1" id="KW-0732">Signal</keyword>
<dbReference type="SMART" id="SM00205">
    <property type="entry name" value="THN"/>
    <property type="match status" value="1"/>
</dbReference>
<accession>A0AAP0X0B8</accession>
<organism evidence="2 3">
    <name type="scientific">Liquidambar formosana</name>
    <name type="common">Formosan gum</name>
    <dbReference type="NCBI Taxonomy" id="63359"/>
    <lineage>
        <taxon>Eukaryota</taxon>
        <taxon>Viridiplantae</taxon>
        <taxon>Streptophyta</taxon>
        <taxon>Embryophyta</taxon>
        <taxon>Tracheophyta</taxon>
        <taxon>Spermatophyta</taxon>
        <taxon>Magnoliopsida</taxon>
        <taxon>eudicotyledons</taxon>
        <taxon>Gunneridae</taxon>
        <taxon>Pentapetalae</taxon>
        <taxon>Saxifragales</taxon>
        <taxon>Altingiaceae</taxon>
        <taxon>Liquidambar</taxon>
    </lineage>
</organism>